<dbReference type="PANTHER" id="PTHR46268">
    <property type="entry name" value="STRESS RESPONSE PROTEIN NHAX"/>
    <property type="match status" value="1"/>
</dbReference>
<dbReference type="InterPro" id="IPR006015">
    <property type="entry name" value="Universal_stress_UspA"/>
</dbReference>
<dbReference type="Gene3D" id="3.40.50.620">
    <property type="entry name" value="HUPs"/>
    <property type="match status" value="2"/>
</dbReference>
<dbReference type="CDD" id="cd00293">
    <property type="entry name" value="USP-like"/>
    <property type="match status" value="2"/>
</dbReference>
<dbReference type="SUPFAM" id="SSF52402">
    <property type="entry name" value="Adenine nucleotide alpha hydrolases-like"/>
    <property type="match status" value="2"/>
</dbReference>
<evidence type="ECO:0000313" key="3">
    <source>
        <dbReference type="EMBL" id="HGW94183.1"/>
    </source>
</evidence>
<dbReference type="PRINTS" id="PR01438">
    <property type="entry name" value="UNVRSLSTRESS"/>
</dbReference>
<organism evidence="3">
    <name type="scientific">Oscillatoriales cyanobacterium SpSt-402</name>
    <dbReference type="NCBI Taxonomy" id="2282168"/>
    <lineage>
        <taxon>Bacteria</taxon>
        <taxon>Bacillati</taxon>
        <taxon>Cyanobacteriota</taxon>
        <taxon>Cyanophyceae</taxon>
        <taxon>Oscillatoriophycideae</taxon>
        <taxon>Oscillatoriales</taxon>
    </lineage>
</organism>
<sequence length="299" mass="32678">MIRNSYQLDFHTRGIAMIEKILLADSGTGHSEEMLKTLMEIPSIQRAQVTVLHVVPDQITTDSMTEKWEEGGKILANAIQALNLDPNRVSAMLRQGDPKDVVCKVAEEIDSDLIIMGSRGLTRIISILENSVSQYVFQLSSRPMLLVKDDIYVKKIKRIMVAIDKSVSAKKCLDLALFLLRDIKGGQLTLVHVDPAMSAKTEPKHGAEAEKDPALADAIAQAKKAGVSYQCISAVGKPGETICRLAEESQIDLLMLGSPDRRPSIAKGLPDLDRLLGTSLSDYVRVYATCPVLLARTAA</sequence>
<accession>A0A832M456</accession>
<reference evidence="3" key="1">
    <citation type="journal article" date="2020" name="mSystems">
        <title>Genome- and Community-Level Interaction Insights into Carbon Utilization and Element Cycling Functions of Hydrothermarchaeota in Hydrothermal Sediment.</title>
        <authorList>
            <person name="Zhou Z."/>
            <person name="Liu Y."/>
            <person name="Xu W."/>
            <person name="Pan J."/>
            <person name="Luo Z.H."/>
            <person name="Li M."/>
        </authorList>
    </citation>
    <scope>NUCLEOTIDE SEQUENCE [LARGE SCALE GENOMIC DNA]</scope>
    <source>
        <strain evidence="3">SpSt-402</strain>
    </source>
</reference>
<dbReference type="Pfam" id="PF00582">
    <property type="entry name" value="Usp"/>
    <property type="match status" value="2"/>
</dbReference>
<evidence type="ECO:0000259" key="2">
    <source>
        <dbReference type="Pfam" id="PF00582"/>
    </source>
</evidence>
<comment type="caution">
    <text evidence="3">The sequence shown here is derived from an EMBL/GenBank/DDBJ whole genome shotgun (WGS) entry which is preliminary data.</text>
</comment>
<evidence type="ECO:0000256" key="1">
    <source>
        <dbReference type="ARBA" id="ARBA00008791"/>
    </source>
</evidence>
<gene>
    <name evidence="3" type="ORF">ENR47_07860</name>
</gene>
<dbReference type="AlphaFoldDB" id="A0A832M456"/>
<dbReference type="InterPro" id="IPR014729">
    <property type="entry name" value="Rossmann-like_a/b/a_fold"/>
</dbReference>
<feature type="domain" description="UspA" evidence="2">
    <location>
        <begin position="17"/>
        <end position="148"/>
    </location>
</feature>
<dbReference type="PANTHER" id="PTHR46268:SF8">
    <property type="entry name" value="UNIVERSAL STRESS PROTEIN SLL1388"/>
    <property type="match status" value="1"/>
</dbReference>
<proteinExistence type="inferred from homology"/>
<feature type="domain" description="UspA" evidence="2">
    <location>
        <begin position="156"/>
        <end position="296"/>
    </location>
</feature>
<dbReference type="EMBL" id="DSRD01000498">
    <property type="protein sequence ID" value="HGW94183.1"/>
    <property type="molecule type" value="Genomic_DNA"/>
</dbReference>
<name>A0A832M456_9CYAN</name>
<dbReference type="InterPro" id="IPR006016">
    <property type="entry name" value="UspA"/>
</dbReference>
<comment type="similarity">
    <text evidence="1">Belongs to the universal stress protein A family.</text>
</comment>
<protein>
    <submittedName>
        <fullName evidence="3">Universal stress protein</fullName>
    </submittedName>
</protein>